<protein>
    <submittedName>
        <fullName evidence="1">Uncharacterized protein</fullName>
    </submittedName>
</protein>
<dbReference type="Proteomes" id="UP001177021">
    <property type="component" value="Unassembled WGS sequence"/>
</dbReference>
<name>A0ACB0JG29_TRIPR</name>
<accession>A0ACB0JG29</accession>
<evidence type="ECO:0000313" key="1">
    <source>
        <dbReference type="EMBL" id="CAJ2642928.1"/>
    </source>
</evidence>
<evidence type="ECO:0000313" key="2">
    <source>
        <dbReference type="Proteomes" id="UP001177021"/>
    </source>
</evidence>
<dbReference type="EMBL" id="CASHSV030000034">
    <property type="protein sequence ID" value="CAJ2642928.1"/>
    <property type="molecule type" value="Genomic_DNA"/>
</dbReference>
<keyword evidence="2" id="KW-1185">Reference proteome</keyword>
<sequence>MLFVVAVVVVIVGGVGVVFVVATGVGVVFVVATGVGVVVVVEKAALFSGVVAGIDTPSSSSLVDSGDCNHPNPIFNLS</sequence>
<proteinExistence type="predicted"/>
<gene>
    <name evidence="1" type="ORF">MILVUS5_LOCUS12295</name>
</gene>
<comment type="caution">
    <text evidence="1">The sequence shown here is derived from an EMBL/GenBank/DDBJ whole genome shotgun (WGS) entry which is preliminary data.</text>
</comment>
<organism evidence="1 2">
    <name type="scientific">Trifolium pratense</name>
    <name type="common">Red clover</name>
    <dbReference type="NCBI Taxonomy" id="57577"/>
    <lineage>
        <taxon>Eukaryota</taxon>
        <taxon>Viridiplantae</taxon>
        <taxon>Streptophyta</taxon>
        <taxon>Embryophyta</taxon>
        <taxon>Tracheophyta</taxon>
        <taxon>Spermatophyta</taxon>
        <taxon>Magnoliopsida</taxon>
        <taxon>eudicotyledons</taxon>
        <taxon>Gunneridae</taxon>
        <taxon>Pentapetalae</taxon>
        <taxon>rosids</taxon>
        <taxon>fabids</taxon>
        <taxon>Fabales</taxon>
        <taxon>Fabaceae</taxon>
        <taxon>Papilionoideae</taxon>
        <taxon>50 kb inversion clade</taxon>
        <taxon>NPAAA clade</taxon>
        <taxon>Hologalegina</taxon>
        <taxon>IRL clade</taxon>
        <taxon>Trifolieae</taxon>
        <taxon>Trifolium</taxon>
    </lineage>
</organism>
<reference evidence="1" key="1">
    <citation type="submission" date="2023-10" db="EMBL/GenBank/DDBJ databases">
        <authorList>
            <person name="Rodriguez Cubillos JULIANA M."/>
            <person name="De Vega J."/>
        </authorList>
    </citation>
    <scope>NUCLEOTIDE SEQUENCE</scope>
</reference>